<evidence type="ECO:0000259" key="8">
    <source>
        <dbReference type="Pfam" id="PF18052"/>
    </source>
</evidence>
<feature type="compositionally biased region" description="Acidic residues" evidence="6">
    <location>
        <begin position="1114"/>
        <end position="1140"/>
    </location>
</feature>
<dbReference type="InterPro" id="IPR058922">
    <property type="entry name" value="WHD_DRP"/>
</dbReference>
<evidence type="ECO:0000313" key="11">
    <source>
        <dbReference type="EMBL" id="CAL1409547.1"/>
    </source>
</evidence>
<evidence type="ECO:0000256" key="4">
    <source>
        <dbReference type="ARBA" id="ARBA00022821"/>
    </source>
</evidence>
<dbReference type="InterPro" id="IPR027417">
    <property type="entry name" value="P-loop_NTPase"/>
</dbReference>
<feature type="domain" description="Disease resistance N-terminal" evidence="8">
    <location>
        <begin position="13"/>
        <end position="100"/>
    </location>
</feature>
<dbReference type="Gene3D" id="3.40.50.300">
    <property type="entry name" value="P-loop containing nucleotide triphosphate hydrolases"/>
    <property type="match status" value="1"/>
</dbReference>
<evidence type="ECO:0000256" key="6">
    <source>
        <dbReference type="SAM" id="MobiDB-lite"/>
    </source>
</evidence>
<dbReference type="GO" id="GO:0051707">
    <property type="term" value="P:response to other organism"/>
    <property type="evidence" value="ECO:0007669"/>
    <property type="project" value="UniProtKB-ARBA"/>
</dbReference>
<dbReference type="SUPFAM" id="SSF52047">
    <property type="entry name" value="RNI-like"/>
    <property type="match status" value="1"/>
</dbReference>
<dbReference type="InterPro" id="IPR032675">
    <property type="entry name" value="LRR_dom_sf"/>
</dbReference>
<feature type="domain" description="R13L1/DRL21-like LRR repeat region" evidence="10">
    <location>
        <begin position="707"/>
        <end position="833"/>
    </location>
</feature>
<dbReference type="FunFam" id="1.10.10.10:FF:000322">
    <property type="entry name" value="Probable disease resistance protein At1g63360"/>
    <property type="match status" value="1"/>
</dbReference>
<dbReference type="InterPro" id="IPR036388">
    <property type="entry name" value="WH-like_DNA-bd_sf"/>
</dbReference>
<reference evidence="11 12" key="1">
    <citation type="submission" date="2024-04" db="EMBL/GenBank/DDBJ databases">
        <authorList>
            <person name="Fracassetti M."/>
        </authorList>
    </citation>
    <scope>NUCLEOTIDE SEQUENCE [LARGE SCALE GENOMIC DNA]</scope>
</reference>
<dbReference type="Pfam" id="PF18052">
    <property type="entry name" value="Rx_N"/>
    <property type="match status" value="1"/>
</dbReference>
<dbReference type="InterPro" id="IPR042197">
    <property type="entry name" value="Apaf_helical"/>
</dbReference>
<dbReference type="Gene3D" id="1.10.10.10">
    <property type="entry name" value="Winged helix-like DNA-binding domain superfamily/Winged helix DNA-binding domain"/>
    <property type="match status" value="1"/>
</dbReference>
<keyword evidence="12" id="KW-1185">Reference proteome</keyword>
<dbReference type="Gene3D" id="1.20.5.4130">
    <property type="match status" value="1"/>
</dbReference>
<feature type="region of interest" description="Disordered" evidence="6">
    <location>
        <begin position="1109"/>
        <end position="1140"/>
    </location>
</feature>
<keyword evidence="3" id="KW-0547">Nucleotide-binding</keyword>
<keyword evidence="1" id="KW-0433">Leucine-rich repeat</keyword>
<evidence type="ECO:0000256" key="1">
    <source>
        <dbReference type="ARBA" id="ARBA00022614"/>
    </source>
</evidence>
<evidence type="ECO:0000256" key="2">
    <source>
        <dbReference type="ARBA" id="ARBA00022737"/>
    </source>
</evidence>
<dbReference type="GO" id="GO:0006952">
    <property type="term" value="P:defense response"/>
    <property type="evidence" value="ECO:0007669"/>
    <property type="project" value="UniProtKB-KW"/>
</dbReference>
<dbReference type="InterPro" id="IPR002182">
    <property type="entry name" value="NB-ARC"/>
</dbReference>
<name>A0AAV2GGM5_9ROSI</name>
<evidence type="ECO:0000259" key="7">
    <source>
        <dbReference type="Pfam" id="PF00931"/>
    </source>
</evidence>
<dbReference type="PRINTS" id="PR00364">
    <property type="entry name" value="DISEASERSIST"/>
</dbReference>
<organism evidence="11 12">
    <name type="scientific">Linum trigynum</name>
    <dbReference type="NCBI Taxonomy" id="586398"/>
    <lineage>
        <taxon>Eukaryota</taxon>
        <taxon>Viridiplantae</taxon>
        <taxon>Streptophyta</taxon>
        <taxon>Embryophyta</taxon>
        <taxon>Tracheophyta</taxon>
        <taxon>Spermatophyta</taxon>
        <taxon>Magnoliopsida</taxon>
        <taxon>eudicotyledons</taxon>
        <taxon>Gunneridae</taxon>
        <taxon>Pentapetalae</taxon>
        <taxon>rosids</taxon>
        <taxon>fabids</taxon>
        <taxon>Malpighiales</taxon>
        <taxon>Linaceae</taxon>
        <taxon>Linum</taxon>
    </lineage>
</organism>
<keyword evidence="2" id="KW-0677">Repeat</keyword>
<dbReference type="Pfam" id="PF25019">
    <property type="entry name" value="LRR_R13L1-DRL21"/>
    <property type="match status" value="1"/>
</dbReference>
<accession>A0AAV2GGM5</accession>
<dbReference type="AlphaFoldDB" id="A0AAV2GGM5"/>
<dbReference type="PROSITE" id="PS51450">
    <property type="entry name" value="LRR"/>
    <property type="match status" value="1"/>
</dbReference>
<dbReference type="Gene3D" id="1.10.8.430">
    <property type="entry name" value="Helical domain of apoptotic protease-activating factors"/>
    <property type="match status" value="1"/>
</dbReference>
<sequence>MAEAVLFNVAQGILKYLGSKALEEIALQWKIGDDIKKLTDTVSAIKSVLLDAEEKSYSPKSHQLRLWLRELREAAYDAEDLLDDFSTDVLRRQGIVNAGDRISKEVLDFFSSSNQLAYRSRICHGILDLREKLDGICERRNLFQLEERSAADADAKRKGREQTHSDVPEVVVGREADKERIVELLLSCDDHNRVSVVPIVGIGGLGKTTLAQLAYNDERVDSHFEVKVWVCISENFDVKLIVRKIIECCTDYKPDADLEMETLKKLLREGIEGNKYLIVLDDVWNENREKWSRLMSLLMCGAKGSRVVLTTRLLKVAKLDARMRPYELKGLSEGEGWGLFREIAFRGGEATSAKHEAIGREILEKCKGVPLAIKTIAGALSFRESESEWAMVRSKGMWGVEQNEDDIMPTLKLSYDNLPTHLKHCFAYCSLFPKDHKIDVKRLIQLWIAQGYVHSSDLLTRFDVGINYVNELLWRSFYQEVEKDDRGNVRYCKMHDLMHDLAVEAAGQGSFTFDMSSNPPDSHAQENNVKPERVRRHVSLDFERVFASRHSWRVPTSAADSEKWRTLICVNRSWSMPDVMLGEGCDETILSNMTNLRVVDFSNLSIFQLPRSIRNLKHLKYLDLSHNSMDVLPEEVTELVNLEVLQLYDCRKLERLPNDTGKLSSLAHLGLKGCPRLECMPLGIGRLYHLRELSLFVVAEGGGGAGIEELRRLNNIRGKLLIKNLELVKNPSEAAEAASLLDKQNLEHLELSWGTWRDGEGDVNGEGTLLEALRPPRGLKVFDLSINAGSKCPIWLPTLINLEKIKIKRCRNWKSLPPVDQLPFLATLEVSECESLEYIETSSSRSPFFPCLKSLMLVDCPKLKGWSTKPGELLPQFPCVSHIKIKECYNITYIPCSSLHLESLTLFDGSKELLNQILRVPPSHSSAPLQSCFKHLLLQHVDLDCMGEEILPRLSSLQTLTILRCSELKTLSPALPNYFTSLQRLHIERCSKLDLCDNSNDTLMLQQQQQVALHNLTEIRLKSILAMASLPDWLQMAPNLRELRMKYCQVTCFPDWMPKLTELESLIIRQYGKSAHKCFVEDWPNIGHIPDVDINYSCMQENGICRMKETSEREEQEEKEEEEVPYGNEENEQVTKEEDEETSKLVQFFRNCATSCNIFGRCFQ</sequence>
<dbReference type="GO" id="GO:0005524">
    <property type="term" value="F:ATP binding"/>
    <property type="evidence" value="ECO:0007669"/>
    <property type="project" value="UniProtKB-KW"/>
</dbReference>
<evidence type="ECO:0000313" key="12">
    <source>
        <dbReference type="Proteomes" id="UP001497516"/>
    </source>
</evidence>
<dbReference type="EMBL" id="OZ034821">
    <property type="protein sequence ID" value="CAL1409547.1"/>
    <property type="molecule type" value="Genomic_DNA"/>
</dbReference>
<dbReference type="Gene3D" id="3.80.10.10">
    <property type="entry name" value="Ribonuclease Inhibitor"/>
    <property type="match status" value="3"/>
</dbReference>
<evidence type="ECO:0000256" key="5">
    <source>
        <dbReference type="ARBA" id="ARBA00022840"/>
    </source>
</evidence>
<dbReference type="SUPFAM" id="SSF52540">
    <property type="entry name" value="P-loop containing nucleoside triphosphate hydrolases"/>
    <property type="match status" value="1"/>
</dbReference>
<dbReference type="InterPro" id="IPR056789">
    <property type="entry name" value="LRR_R13L1-DRL21"/>
</dbReference>
<evidence type="ECO:0000259" key="9">
    <source>
        <dbReference type="Pfam" id="PF23559"/>
    </source>
</evidence>
<feature type="domain" description="NB-ARC" evidence="7">
    <location>
        <begin position="175"/>
        <end position="346"/>
    </location>
</feature>
<dbReference type="Pfam" id="PF00931">
    <property type="entry name" value="NB-ARC"/>
    <property type="match status" value="1"/>
</dbReference>
<evidence type="ECO:0000256" key="3">
    <source>
        <dbReference type="ARBA" id="ARBA00022741"/>
    </source>
</evidence>
<protein>
    <recommendedName>
        <fullName evidence="13">Disease resistance protein RGA3</fullName>
    </recommendedName>
</protein>
<keyword evidence="4" id="KW-0611">Plant defense</keyword>
<dbReference type="Proteomes" id="UP001497516">
    <property type="component" value="Chromosome 8"/>
</dbReference>
<dbReference type="PANTHER" id="PTHR36766">
    <property type="entry name" value="PLANT BROAD-SPECTRUM MILDEW RESISTANCE PROTEIN RPW8"/>
    <property type="match status" value="1"/>
</dbReference>
<dbReference type="SUPFAM" id="SSF52058">
    <property type="entry name" value="L domain-like"/>
    <property type="match status" value="1"/>
</dbReference>
<dbReference type="FunFam" id="3.40.50.300:FF:001091">
    <property type="entry name" value="Probable disease resistance protein At1g61300"/>
    <property type="match status" value="1"/>
</dbReference>
<evidence type="ECO:0008006" key="13">
    <source>
        <dbReference type="Google" id="ProtNLM"/>
    </source>
</evidence>
<dbReference type="InterPro" id="IPR041118">
    <property type="entry name" value="Rx_N"/>
</dbReference>
<dbReference type="GO" id="GO:0043531">
    <property type="term" value="F:ADP binding"/>
    <property type="evidence" value="ECO:0007669"/>
    <property type="project" value="InterPro"/>
</dbReference>
<proteinExistence type="predicted"/>
<dbReference type="PANTHER" id="PTHR36766:SF38">
    <property type="entry name" value="DISEASE RESISTANCE PROTEIN RGA3"/>
    <property type="match status" value="1"/>
</dbReference>
<gene>
    <name evidence="11" type="ORF">LTRI10_LOCUS49039</name>
</gene>
<dbReference type="InterPro" id="IPR001611">
    <property type="entry name" value="Leu-rich_rpt"/>
</dbReference>
<evidence type="ECO:0000259" key="10">
    <source>
        <dbReference type="Pfam" id="PF25019"/>
    </source>
</evidence>
<keyword evidence="5" id="KW-0067">ATP-binding</keyword>
<feature type="domain" description="Disease resistance protein winged helix" evidence="9">
    <location>
        <begin position="431"/>
        <end position="502"/>
    </location>
</feature>
<dbReference type="Pfam" id="PF23559">
    <property type="entry name" value="WHD_DRP"/>
    <property type="match status" value="1"/>
</dbReference>